<feature type="signal peptide" evidence="2">
    <location>
        <begin position="1"/>
        <end position="21"/>
    </location>
</feature>
<evidence type="ECO:0000313" key="5">
    <source>
        <dbReference type="Proteomes" id="UP001519343"/>
    </source>
</evidence>
<dbReference type="PROSITE" id="PS51352">
    <property type="entry name" value="THIOREDOXIN_2"/>
    <property type="match status" value="1"/>
</dbReference>
<gene>
    <name evidence="4" type="ORF">J2Z37_002433</name>
</gene>
<feature type="domain" description="Thioredoxin" evidence="3">
    <location>
        <begin position="25"/>
        <end position="164"/>
    </location>
</feature>
<organism evidence="4 5">
    <name type="scientific">Ammoniphilus resinae</name>
    <dbReference type="NCBI Taxonomy" id="861532"/>
    <lineage>
        <taxon>Bacteria</taxon>
        <taxon>Bacillati</taxon>
        <taxon>Bacillota</taxon>
        <taxon>Bacilli</taxon>
        <taxon>Bacillales</taxon>
        <taxon>Paenibacillaceae</taxon>
        <taxon>Aneurinibacillus group</taxon>
        <taxon>Ammoniphilus</taxon>
    </lineage>
</organism>
<evidence type="ECO:0000259" key="3">
    <source>
        <dbReference type="PROSITE" id="PS51352"/>
    </source>
</evidence>
<dbReference type="RefSeq" id="WP_209810472.1">
    <property type="nucleotide sequence ID" value="NZ_JAGGKT010000006.1"/>
</dbReference>
<dbReference type="PROSITE" id="PS00194">
    <property type="entry name" value="THIOREDOXIN_1"/>
    <property type="match status" value="1"/>
</dbReference>
<dbReference type="Pfam" id="PF00578">
    <property type="entry name" value="AhpC-TSA"/>
    <property type="match status" value="1"/>
</dbReference>
<keyword evidence="2" id="KW-0732">Signal</keyword>
<dbReference type="CDD" id="cd02966">
    <property type="entry name" value="TlpA_like_family"/>
    <property type="match status" value="1"/>
</dbReference>
<dbReference type="PROSITE" id="PS51257">
    <property type="entry name" value="PROKAR_LIPOPROTEIN"/>
    <property type="match status" value="1"/>
</dbReference>
<dbReference type="InterPro" id="IPR036249">
    <property type="entry name" value="Thioredoxin-like_sf"/>
</dbReference>
<dbReference type="InterPro" id="IPR050553">
    <property type="entry name" value="Thioredoxin_ResA/DsbE_sf"/>
</dbReference>
<dbReference type="PANTHER" id="PTHR42852:SF13">
    <property type="entry name" value="PROTEIN DIPZ"/>
    <property type="match status" value="1"/>
</dbReference>
<dbReference type="EMBL" id="JAGGKT010000006">
    <property type="protein sequence ID" value="MBP1932432.1"/>
    <property type="molecule type" value="Genomic_DNA"/>
</dbReference>
<name>A0ABS4GQ68_9BACL</name>
<keyword evidence="4" id="KW-0413">Isomerase</keyword>
<dbReference type="Proteomes" id="UP001519343">
    <property type="component" value="Unassembled WGS sequence"/>
</dbReference>
<proteinExistence type="predicted"/>
<dbReference type="GO" id="GO:0016853">
    <property type="term" value="F:isomerase activity"/>
    <property type="evidence" value="ECO:0007669"/>
    <property type="project" value="UniProtKB-KW"/>
</dbReference>
<evidence type="ECO:0000313" key="4">
    <source>
        <dbReference type="EMBL" id="MBP1932432.1"/>
    </source>
</evidence>
<protein>
    <submittedName>
        <fullName evidence="4">Thiol-disulfide isomerase/thioredoxin</fullName>
    </submittedName>
</protein>
<dbReference type="SUPFAM" id="SSF52833">
    <property type="entry name" value="Thioredoxin-like"/>
    <property type="match status" value="1"/>
</dbReference>
<reference evidence="4 5" key="1">
    <citation type="submission" date="2021-03" db="EMBL/GenBank/DDBJ databases">
        <title>Genomic Encyclopedia of Type Strains, Phase IV (KMG-IV): sequencing the most valuable type-strain genomes for metagenomic binning, comparative biology and taxonomic classification.</title>
        <authorList>
            <person name="Goeker M."/>
        </authorList>
    </citation>
    <scope>NUCLEOTIDE SEQUENCE [LARGE SCALE GENOMIC DNA]</scope>
    <source>
        <strain evidence="4 5">DSM 24738</strain>
    </source>
</reference>
<sequence length="165" mass="18613">MRLRWLVLLLTVLVLGGCSVAAKDDAEQQQAPAFTLKDLNGEEVSLQQYEGKLVLLSFWNSWCGPCKTEMPILQKLQTEYPDQVAVIGVNLSFQDIMKDVKAFVEDHQIEYKIALDKLGEVADSYQVRELPVLYLISPEGKILKRMVGAGTEEALRSEIEKNIEK</sequence>
<dbReference type="InterPro" id="IPR000866">
    <property type="entry name" value="AhpC/TSA"/>
</dbReference>
<comment type="caution">
    <text evidence="4">The sequence shown here is derived from an EMBL/GenBank/DDBJ whole genome shotgun (WGS) entry which is preliminary data.</text>
</comment>
<evidence type="ECO:0000256" key="1">
    <source>
        <dbReference type="ARBA" id="ARBA00023157"/>
    </source>
</evidence>
<dbReference type="InterPro" id="IPR013766">
    <property type="entry name" value="Thioredoxin_domain"/>
</dbReference>
<dbReference type="InterPro" id="IPR017937">
    <property type="entry name" value="Thioredoxin_CS"/>
</dbReference>
<dbReference type="PANTHER" id="PTHR42852">
    <property type="entry name" value="THIOL:DISULFIDE INTERCHANGE PROTEIN DSBE"/>
    <property type="match status" value="1"/>
</dbReference>
<keyword evidence="1" id="KW-1015">Disulfide bond</keyword>
<feature type="chain" id="PRO_5046543721" evidence="2">
    <location>
        <begin position="22"/>
        <end position="165"/>
    </location>
</feature>
<accession>A0ABS4GQ68</accession>
<keyword evidence="5" id="KW-1185">Reference proteome</keyword>
<dbReference type="Gene3D" id="3.40.30.10">
    <property type="entry name" value="Glutaredoxin"/>
    <property type="match status" value="1"/>
</dbReference>
<evidence type="ECO:0000256" key="2">
    <source>
        <dbReference type="SAM" id="SignalP"/>
    </source>
</evidence>